<evidence type="ECO:0000259" key="4">
    <source>
        <dbReference type="Pfam" id="PF03721"/>
    </source>
</evidence>
<feature type="domain" description="UDP-glucose/GDP-mannose dehydrogenase dimerisation" evidence="3">
    <location>
        <begin position="194"/>
        <end position="288"/>
    </location>
</feature>
<organism evidence="5 6">
    <name type="scientific">candidate division WWE3 bacterium RIFOXYA2_FULL_46_9</name>
    <dbReference type="NCBI Taxonomy" id="1802636"/>
    <lineage>
        <taxon>Bacteria</taxon>
        <taxon>Katanobacteria</taxon>
    </lineage>
</organism>
<feature type="domain" description="UDP-glucose/GDP-mannose dehydrogenase N-terminal" evidence="4">
    <location>
        <begin position="12"/>
        <end position="180"/>
    </location>
</feature>
<dbReference type="Gene3D" id="3.40.50.720">
    <property type="entry name" value="NAD(P)-binding Rossmann-like Domain"/>
    <property type="match status" value="1"/>
</dbReference>
<proteinExistence type="inferred from homology"/>
<dbReference type="PIRSF" id="PIRSF000124">
    <property type="entry name" value="UDPglc_GDPman_dh"/>
    <property type="match status" value="1"/>
</dbReference>
<evidence type="ECO:0008006" key="7">
    <source>
        <dbReference type="Google" id="ProtNLM"/>
    </source>
</evidence>
<dbReference type="InterPro" id="IPR014026">
    <property type="entry name" value="UDP-Glc/GDP-Man_DH_dimer"/>
</dbReference>
<dbReference type="InterPro" id="IPR036291">
    <property type="entry name" value="NAD(P)-bd_dom_sf"/>
</dbReference>
<dbReference type="SUPFAM" id="SSF51735">
    <property type="entry name" value="NAD(P)-binding Rossmann-fold domains"/>
    <property type="match status" value="1"/>
</dbReference>
<comment type="similarity">
    <text evidence="1 2">Belongs to the UDP-glucose/GDP-mannose dehydrogenase family.</text>
</comment>
<gene>
    <name evidence="5" type="ORF">A2264_04830</name>
</gene>
<dbReference type="Pfam" id="PF00984">
    <property type="entry name" value="UDPG_MGDP_dh"/>
    <property type="match status" value="1"/>
</dbReference>
<dbReference type="SUPFAM" id="SSF48179">
    <property type="entry name" value="6-phosphogluconate dehydrogenase C-terminal domain-like"/>
    <property type="match status" value="1"/>
</dbReference>
<comment type="caution">
    <text evidence="5">The sequence shown here is derived from an EMBL/GenBank/DDBJ whole genome shotgun (WGS) entry which is preliminary data.</text>
</comment>
<dbReference type="AlphaFoldDB" id="A0A1F4W2Q7"/>
<dbReference type="PANTHER" id="PTHR43750:SF3">
    <property type="entry name" value="UDP-GLUCOSE 6-DEHYDROGENASE TUAD"/>
    <property type="match status" value="1"/>
</dbReference>
<sequence length="303" mass="33959">MRAVKKVTSQLKLSIIGSGVVGYASGLGFIKRNLDVTFLDIDPKRVAFLRSKGYKAYVTSELNGQNDFDISFLSVSTPTVNGLINLTNLKEACKDLGKRLANSDKYHLVVDRSTLLPGTTRNLIIKTLEEYSGKKAGKDFGVCMNPEYLREATAESDFTKPWIIVIGEYDKKSGDTLEALYSVFDAPIYRVTLEEAEIQKYIHNLFNAVKIAYFNEFRDICNDLNLNTQNILDLVAKSCEGMWNPAYGVRDFGPFKGSCLPKDTEAFLSYAKTKGYDAKVLEATIKANYTLIDRINTKENNKK</sequence>
<evidence type="ECO:0000259" key="3">
    <source>
        <dbReference type="Pfam" id="PF00984"/>
    </source>
</evidence>
<dbReference type="GO" id="GO:0016616">
    <property type="term" value="F:oxidoreductase activity, acting on the CH-OH group of donors, NAD or NADP as acceptor"/>
    <property type="evidence" value="ECO:0007669"/>
    <property type="project" value="InterPro"/>
</dbReference>
<dbReference type="Gene3D" id="1.10.1040.10">
    <property type="entry name" value="N-(1-d-carboxylethyl)-l-norvaline Dehydrogenase, domain 2"/>
    <property type="match status" value="1"/>
</dbReference>
<dbReference type="Pfam" id="PF03721">
    <property type="entry name" value="UDPG_MGDP_dh_N"/>
    <property type="match status" value="1"/>
</dbReference>
<dbReference type="Proteomes" id="UP000176614">
    <property type="component" value="Unassembled WGS sequence"/>
</dbReference>
<dbReference type="GO" id="GO:0016628">
    <property type="term" value="F:oxidoreductase activity, acting on the CH-CH group of donors, NAD or NADP as acceptor"/>
    <property type="evidence" value="ECO:0007669"/>
    <property type="project" value="InterPro"/>
</dbReference>
<dbReference type="GO" id="GO:0000271">
    <property type="term" value="P:polysaccharide biosynthetic process"/>
    <property type="evidence" value="ECO:0007669"/>
    <property type="project" value="InterPro"/>
</dbReference>
<evidence type="ECO:0000256" key="1">
    <source>
        <dbReference type="ARBA" id="ARBA00006601"/>
    </source>
</evidence>
<dbReference type="InterPro" id="IPR013328">
    <property type="entry name" value="6PGD_dom2"/>
</dbReference>
<evidence type="ECO:0000313" key="6">
    <source>
        <dbReference type="Proteomes" id="UP000176614"/>
    </source>
</evidence>
<dbReference type="PANTHER" id="PTHR43750">
    <property type="entry name" value="UDP-GLUCOSE 6-DEHYDROGENASE TUAD"/>
    <property type="match status" value="1"/>
</dbReference>
<dbReference type="PIRSF" id="PIRSF500136">
    <property type="entry name" value="UDP_ManNAc_DH"/>
    <property type="match status" value="1"/>
</dbReference>
<reference evidence="5 6" key="1">
    <citation type="journal article" date="2016" name="Nat. Commun.">
        <title>Thousands of microbial genomes shed light on interconnected biogeochemical processes in an aquifer system.</title>
        <authorList>
            <person name="Anantharaman K."/>
            <person name="Brown C.T."/>
            <person name="Hug L.A."/>
            <person name="Sharon I."/>
            <person name="Castelle C.J."/>
            <person name="Probst A.J."/>
            <person name="Thomas B.C."/>
            <person name="Singh A."/>
            <person name="Wilkins M.J."/>
            <person name="Karaoz U."/>
            <person name="Brodie E.L."/>
            <person name="Williams K.H."/>
            <person name="Hubbard S.S."/>
            <person name="Banfield J.F."/>
        </authorList>
    </citation>
    <scope>NUCLEOTIDE SEQUENCE [LARGE SCALE GENOMIC DNA]</scope>
</reference>
<dbReference type="InterPro" id="IPR028359">
    <property type="entry name" value="UDP_ManNAc/GlcNAc_DH"/>
</dbReference>
<name>A0A1F4W2Q7_UNCKA</name>
<dbReference type="GO" id="GO:0051287">
    <property type="term" value="F:NAD binding"/>
    <property type="evidence" value="ECO:0007669"/>
    <property type="project" value="InterPro"/>
</dbReference>
<protein>
    <recommendedName>
        <fullName evidence="7">UDP-glucose/GDP-mannose dehydrogenase dimerisation domain-containing protein</fullName>
    </recommendedName>
</protein>
<evidence type="ECO:0000256" key="2">
    <source>
        <dbReference type="PIRNR" id="PIRNR000124"/>
    </source>
</evidence>
<dbReference type="InterPro" id="IPR001732">
    <property type="entry name" value="UDP-Glc/GDP-Man_DH_N"/>
</dbReference>
<dbReference type="InterPro" id="IPR008927">
    <property type="entry name" value="6-PGluconate_DH-like_C_sf"/>
</dbReference>
<dbReference type="NCBIfam" id="TIGR03026">
    <property type="entry name" value="NDP-sugDHase"/>
    <property type="match status" value="1"/>
</dbReference>
<dbReference type="InterPro" id="IPR017476">
    <property type="entry name" value="UDP-Glc/GDP-Man"/>
</dbReference>
<dbReference type="EMBL" id="MEVT01000005">
    <property type="protein sequence ID" value="OGC63660.1"/>
    <property type="molecule type" value="Genomic_DNA"/>
</dbReference>
<evidence type="ECO:0000313" key="5">
    <source>
        <dbReference type="EMBL" id="OGC63660.1"/>
    </source>
</evidence>
<accession>A0A1F4W2Q7</accession>